<dbReference type="Proteomes" id="UP000036106">
    <property type="component" value="Chromosome"/>
</dbReference>
<dbReference type="InterPro" id="IPR013766">
    <property type="entry name" value="Thioredoxin_domain"/>
</dbReference>
<evidence type="ECO:0000256" key="2">
    <source>
        <dbReference type="ARBA" id="ARBA00022448"/>
    </source>
</evidence>
<evidence type="ECO:0000256" key="5">
    <source>
        <dbReference type="ARBA" id="ARBA00023284"/>
    </source>
</evidence>
<dbReference type="EMBL" id="CP012034">
    <property type="protein sequence ID" value="AKP67687.1"/>
    <property type="molecule type" value="Genomic_DNA"/>
</dbReference>
<dbReference type="InterPro" id="IPR005746">
    <property type="entry name" value="Thioredoxin"/>
</dbReference>
<dbReference type="AlphaFoldDB" id="A0A0H4QIB5"/>
<dbReference type="STRING" id="1007676.ABM34_09210"/>
<dbReference type="KEGG" id="lgn:ABM34_09210"/>
<dbReference type="PANTHER" id="PTHR45663">
    <property type="entry name" value="GEO12009P1"/>
    <property type="match status" value="1"/>
</dbReference>
<dbReference type="SUPFAM" id="SSF52833">
    <property type="entry name" value="Thioredoxin-like"/>
    <property type="match status" value="1"/>
</dbReference>
<dbReference type="PROSITE" id="PS51352">
    <property type="entry name" value="THIOREDOXIN_2"/>
    <property type="match status" value="1"/>
</dbReference>
<dbReference type="Pfam" id="PF00085">
    <property type="entry name" value="Thioredoxin"/>
    <property type="match status" value="1"/>
</dbReference>
<organism evidence="9 10">
    <name type="scientific">Companilactobacillus ginsenosidimutans</name>
    <dbReference type="NCBI Taxonomy" id="1007676"/>
    <lineage>
        <taxon>Bacteria</taxon>
        <taxon>Bacillati</taxon>
        <taxon>Bacillota</taxon>
        <taxon>Bacilli</taxon>
        <taxon>Lactobacillales</taxon>
        <taxon>Lactobacillaceae</taxon>
        <taxon>Companilactobacillus</taxon>
    </lineage>
</organism>
<keyword evidence="3" id="KW-0249">Electron transport</keyword>
<sequence length="103" mass="12007">MIEPLTESTFKNRNNRGVNILSFSNEWCPQCYMEKPIITKIADEYGDRINFYEINADENPELAKKYDILTAPSLIIEKDGELVYRLGGFMDKTQLSNLVKYYL</sequence>
<gene>
    <name evidence="9" type="ORF">ABM34_09210</name>
</gene>
<keyword evidence="2" id="KW-0813">Transport</keyword>
<dbReference type="OrthoDB" id="2296986at2"/>
<proteinExistence type="inferred from homology"/>
<feature type="domain" description="Thioredoxin" evidence="8">
    <location>
        <begin position="1"/>
        <end position="103"/>
    </location>
</feature>
<keyword evidence="5 7" id="KW-0676">Redox-active center</keyword>
<evidence type="ECO:0000313" key="9">
    <source>
        <dbReference type="EMBL" id="AKP67687.1"/>
    </source>
</evidence>
<reference evidence="10" key="1">
    <citation type="submission" date="2015-07" db="EMBL/GenBank/DDBJ databases">
        <title>Lactobacillus ginsenosidimutans/EMML 3141/ whole genome sequencing.</title>
        <authorList>
            <person name="Kim M.K."/>
            <person name="Im W.-T."/>
            <person name="Srinivasan S."/>
            <person name="Lee J.-J."/>
        </authorList>
    </citation>
    <scope>NUCLEOTIDE SEQUENCE [LARGE SCALE GENOMIC DNA]</scope>
    <source>
        <strain evidence="10">EMML 3041</strain>
    </source>
</reference>
<keyword evidence="10" id="KW-1185">Reference proteome</keyword>
<dbReference type="PATRIC" id="fig|1007676.4.peg.1864"/>
<dbReference type="PIRSF" id="PIRSF000077">
    <property type="entry name" value="Thioredoxin"/>
    <property type="match status" value="1"/>
</dbReference>
<accession>A0A0H4QIB5</accession>
<dbReference type="PANTHER" id="PTHR45663:SF11">
    <property type="entry name" value="GEO12009P1"/>
    <property type="match status" value="1"/>
</dbReference>
<evidence type="ECO:0000256" key="7">
    <source>
        <dbReference type="PIRSR" id="PIRSR000077-4"/>
    </source>
</evidence>
<evidence type="ECO:0000259" key="8">
    <source>
        <dbReference type="PROSITE" id="PS51352"/>
    </source>
</evidence>
<name>A0A0H4QIB5_9LACO</name>
<keyword evidence="4 7" id="KW-1015">Disulfide bond</keyword>
<dbReference type="RefSeq" id="WP_048705207.1">
    <property type="nucleotide sequence ID" value="NZ_CP012034.1"/>
</dbReference>
<evidence type="ECO:0000256" key="4">
    <source>
        <dbReference type="ARBA" id="ARBA00023157"/>
    </source>
</evidence>
<evidence type="ECO:0000256" key="6">
    <source>
        <dbReference type="PIRNR" id="PIRNR000077"/>
    </source>
</evidence>
<feature type="disulfide bond" description="Redox-active" evidence="7">
    <location>
        <begin position="28"/>
        <end position="31"/>
    </location>
</feature>
<dbReference type="GO" id="GO:0005737">
    <property type="term" value="C:cytoplasm"/>
    <property type="evidence" value="ECO:0007669"/>
    <property type="project" value="TreeGrafter"/>
</dbReference>
<dbReference type="InterPro" id="IPR036249">
    <property type="entry name" value="Thioredoxin-like_sf"/>
</dbReference>
<comment type="similarity">
    <text evidence="1 6">Belongs to the thioredoxin family.</text>
</comment>
<dbReference type="CDD" id="cd02947">
    <property type="entry name" value="TRX_family"/>
    <property type="match status" value="1"/>
</dbReference>
<evidence type="ECO:0000256" key="3">
    <source>
        <dbReference type="ARBA" id="ARBA00022982"/>
    </source>
</evidence>
<protein>
    <recommendedName>
        <fullName evidence="6">Thioredoxin</fullName>
    </recommendedName>
</protein>
<dbReference type="GO" id="GO:0015035">
    <property type="term" value="F:protein-disulfide reductase activity"/>
    <property type="evidence" value="ECO:0007669"/>
    <property type="project" value="InterPro"/>
</dbReference>
<dbReference type="Gene3D" id="3.40.30.10">
    <property type="entry name" value="Glutaredoxin"/>
    <property type="match status" value="1"/>
</dbReference>
<evidence type="ECO:0000256" key="1">
    <source>
        <dbReference type="ARBA" id="ARBA00008987"/>
    </source>
</evidence>
<evidence type="ECO:0000313" key="10">
    <source>
        <dbReference type="Proteomes" id="UP000036106"/>
    </source>
</evidence>